<feature type="domain" description="CHAT" evidence="2">
    <location>
        <begin position="1248"/>
        <end position="1524"/>
    </location>
</feature>
<sequence>MTVKLQLSGLQDKTDIHSTRGGMPGVDADTPGTGLLDAVEVVGSYNLSPSAREQSPKPRAIKVADDAILEIEIEGGFTTWVSAKRYYEEAPLLKPEAMVGDAVSVDTLPRASERGVKEWLTTRLRVLRLDSDAITDKVTDPAQWPIDLIDEAKDLGINLLAKVPAWFATKALIRMIENNLRPGPGLYKWEDATREAVTPAPAPVDFTGFDVDKPLLVFIHGTASSTRGSFGSFLNNEAQPQWQELQRLFGGNIYAFEHRTLSESPIDNAIELLTALPRNARVSIVSHSRGGLVGDLVTLTSINTELVANFKRGNSDLDLADLHDRRQLGRLAELVAHKQLRVERFVRCASPSRGTLLAGENIDVFLSVLTNLIGFIPGVGGTPLYEVIKRIALEIVKNRTLPSLVPGLEAMMPQSPLVALLNNLTDPALGAMGVIAGDIQAGNWLKKIGVFASDHVIYEGRDNDLVVNTDAMFHGARRTAARYVFDQGADVSHFNYFANPSTRGALVEWLAAPADKPPAIFRDIVASELDPVPMLRSLQTRANADQPIVFVLPGIMGSHLNIGEREVWMRYLALLRGGLGDLADVAAANVRPVALVGDGYRELCEFLQNTHEVVPFAYDWRRSVTEAARLLIVELENALRRTKQPVRIIAHSMGGLVVRAMIAQAPDLWDRICDRDGGRLVMLGTPNRGSHDIVESLLGSAATVQKLALLDLTHDMAEVVDIIGKFPGVLELLPDDERYFTVSHWRDCRTQRGGAAVPGEALLDGARETHDAIKGHLSGLPHPDRVHYVAGTSPRTVKGVDIIDGRVVLDCTTEGDGRVTYLSGRLPGVRTWYMDAVHGDLASHAPSFPALQDLLDSGTTSRLSDSPLSAARGGAHEFRALPEPVLYPTETSLAADLLGKSARKPYQEGAQPSFRVSVVHDDLRYARYPIVVGHYEGDTIIGAEAQLDGLLRGALTERYALGLYPGEFGSVAVVLRKPTAVEKALALPTGAIVVGLGKWGELSAGQLSDLLRRAALQYVLERRDGLSASPEDDPAAEKLGLSVLLVGGNSTANIAVGDSVGAILRAIGQANRELADGNNNALTIQEVEIVELYADTAIEAAHAVKRLAPLIGKELDTEIEATQLLRRGREGRRRLTASAGRQHAWRRWEVSVVVPPRKPEPPCLPKPLADRLKRAVLESGNAEPELLAALAELAISAPGQVEAHRQIKFLTLSDRARAEATSQQRQPELVDRLIKDSISQTRFRPEESRVLFELTVPNELKSGLAQVDNLVLVLDAETAAYPWELMSAGDKALCLDKALVRQLQTTNYRPQIGARAGTAAYVVGDPLVSPPFNQLPGAMAEAGAVYDLLRGRFDVDKPVTKPTALEVLAGLYRKPYRIVHLAGHGYYEPPATADGKARSGMVLDNGVFLTAVEVGQMQQVPELVFLNCCHIGQTGPEAPARTPAVEFNRLAASVSRELIEMGVRAVVAAGWAVKDDAAKEFAQKFYECMLGGETFGYALKAARGHTHDQFPDSNTWGAYQAYGDPDYRLDPTATGTTAAGPGRVDVAEFIEAVNYVGRKPEVGSTNLISPSLATQQLNALVQECPADWLEQTDVQMAIGYAYGNLRRFEDARRYLIAALAGEGETSTTTMRAVEQLANFEARMANDLADSDPEHAQELYGKAIERLERLLEVSKTAERYNLLGSAYKRRAAAEPTAGTARKMLCRASDLYRQAHLLTMQRQCLDPYAVLNWLTLAAILDKPVPDADALIDRCEVTARERFSIDRTFYTAVSIADAALVRALRSGRLGQNGQAGDQEVAQLLTRFEEVVRLAVPTPGNLDSVCTHLTVTGKLLIKIQPNRASSRITVAHLAEMCRRIAGDQRNGQSAEPTAATIPTNGSAPKAGAVQPKPPKRRPGGVGISA</sequence>
<evidence type="ECO:0000313" key="5">
    <source>
        <dbReference type="Proteomes" id="UP000199147"/>
    </source>
</evidence>
<dbReference type="EMBL" id="CWKH01000002">
    <property type="protein sequence ID" value="CRZ17151.1"/>
    <property type="molecule type" value="Genomic_DNA"/>
</dbReference>
<dbReference type="InterPro" id="IPR029058">
    <property type="entry name" value="AB_hydrolase_fold"/>
</dbReference>
<dbReference type="Pfam" id="PF20308">
    <property type="entry name" value="TPR-S"/>
    <property type="match status" value="1"/>
</dbReference>
<keyword evidence="5" id="KW-1185">Reference proteome</keyword>
<feature type="region of interest" description="Disordered" evidence="1">
    <location>
        <begin position="1859"/>
        <end position="1901"/>
    </location>
</feature>
<dbReference type="OrthoDB" id="8871309at2"/>
<name>A0A0H5RTN5_9MYCO</name>
<proteinExistence type="predicted"/>
<evidence type="ECO:0000256" key="1">
    <source>
        <dbReference type="SAM" id="MobiDB-lite"/>
    </source>
</evidence>
<reference evidence="5" key="1">
    <citation type="submission" date="2015-07" db="EMBL/GenBank/DDBJ databases">
        <authorList>
            <person name="Urmite Genomes"/>
        </authorList>
    </citation>
    <scope>NUCLEOTIDE SEQUENCE [LARGE SCALE GENOMIC DNA]</scope>
    <source>
        <strain evidence="5">type strain: ATCC 49404</strain>
    </source>
</reference>
<dbReference type="Pfam" id="PF12770">
    <property type="entry name" value="CHAT"/>
    <property type="match status" value="1"/>
</dbReference>
<protein>
    <submittedName>
        <fullName evidence="4">CHAT domain protein</fullName>
    </submittedName>
</protein>
<dbReference type="PANTHER" id="PTHR37946">
    <property type="entry name" value="SLL1969 PROTEIN"/>
    <property type="match status" value="1"/>
</dbReference>
<gene>
    <name evidence="4" type="ORF">BN2156_04032</name>
</gene>
<dbReference type="Pfam" id="PF24096">
    <property type="entry name" value="DUF7379"/>
    <property type="match status" value="1"/>
</dbReference>
<evidence type="ECO:0000313" key="4">
    <source>
        <dbReference type="EMBL" id="CRZ17151.1"/>
    </source>
</evidence>
<dbReference type="InterPro" id="IPR024983">
    <property type="entry name" value="CHAT_dom"/>
</dbReference>
<dbReference type="Pfam" id="PF02450">
    <property type="entry name" value="LCAT"/>
    <property type="match status" value="1"/>
</dbReference>
<feature type="domain" description="DUF7379" evidence="3">
    <location>
        <begin position="216"/>
        <end position="294"/>
    </location>
</feature>
<dbReference type="Proteomes" id="UP000199147">
    <property type="component" value="Unassembled WGS sequence"/>
</dbReference>
<dbReference type="PANTHER" id="PTHR37946:SF1">
    <property type="entry name" value="SLL1969 PROTEIN"/>
    <property type="match status" value="1"/>
</dbReference>
<dbReference type="InterPro" id="IPR003386">
    <property type="entry name" value="LACT/PDAT_acylTrfase"/>
</dbReference>
<dbReference type="GO" id="GO:0006629">
    <property type="term" value="P:lipid metabolic process"/>
    <property type="evidence" value="ECO:0007669"/>
    <property type="project" value="InterPro"/>
</dbReference>
<dbReference type="InterPro" id="IPR055803">
    <property type="entry name" value="DUF7379"/>
</dbReference>
<accession>A0A0H5RTN5</accession>
<evidence type="ECO:0000259" key="2">
    <source>
        <dbReference type="Pfam" id="PF12770"/>
    </source>
</evidence>
<dbReference type="SUPFAM" id="SSF53474">
    <property type="entry name" value="alpha/beta-Hydrolases"/>
    <property type="match status" value="3"/>
</dbReference>
<evidence type="ECO:0000259" key="3">
    <source>
        <dbReference type="Pfam" id="PF24096"/>
    </source>
</evidence>
<feature type="compositionally biased region" description="Polar residues" evidence="1">
    <location>
        <begin position="1861"/>
        <end position="1878"/>
    </location>
</feature>
<dbReference type="Gene3D" id="3.40.50.1820">
    <property type="entry name" value="alpha/beta hydrolase"/>
    <property type="match status" value="2"/>
</dbReference>
<dbReference type="STRING" id="146018.BN2156_04032"/>
<dbReference type="RefSeq" id="WP_090516709.1">
    <property type="nucleotide sequence ID" value="NZ_CWKH01000002.1"/>
</dbReference>
<dbReference type="InterPro" id="IPR046880">
    <property type="entry name" value="TPR-S"/>
</dbReference>
<organism evidence="4 5">
    <name type="scientific">Mycolicibacterium neworleansense</name>
    <dbReference type="NCBI Taxonomy" id="146018"/>
    <lineage>
        <taxon>Bacteria</taxon>
        <taxon>Bacillati</taxon>
        <taxon>Actinomycetota</taxon>
        <taxon>Actinomycetes</taxon>
        <taxon>Mycobacteriales</taxon>
        <taxon>Mycobacteriaceae</taxon>
        <taxon>Mycolicibacterium</taxon>
    </lineage>
</organism>
<dbReference type="GO" id="GO:0008374">
    <property type="term" value="F:O-acyltransferase activity"/>
    <property type="evidence" value="ECO:0007669"/>
    <property type="project" value="InterPro"/>
</dbReference>